<name>W4VLZ8_9BACI</name>
<keyword evidence="2" id="KW-1185">Reference proteome</keyword>
<dbReference type="AlphaFoldDB" id="W4VLZ8"/>
<dbReference type="STRING" id="1298598.JCM21714_3328"/>
<sequence>MPQLSTNDKAIKKDMSKGTLVSEKDGEIYLPPHYLFPKQPFYSCLIVSVTRL</sequence>
<dbReference type="EMBL" id="BAVS01000020">
    <property type="protein sequence ID" value="GAE94191.1"/>
    <property type="molecule type" value="Genomic_DNA"/>
</dbReference>
<reference evidence="1 2" key="1">
    <citation type="journal article" date="2014" name="Genome Announc.">
        <title>Draft Genome Sequence of the Boron-Tolerant and Moderately Halotolerant Bacterium Gracilibacillus boraciitolerans JCM 21714T.</title>
        <authorList>
            <person name="Ahmed I."/>
            <person name="Oshima K."/>
            <person name="Suda W."/>
            <person name="Kitamura K."/>
            <person name="Iida T."/>
            <person name="Ohmori Y."/>
            <person name="Fujiwara T."/>
            <person name="Hattori M."/>
            <person name="Ohkuma M."/>
        </authorList>
    </citation>
    <scope>NUCLEOTIDE SEQUENCE [LARGE SCALE GENOMIC DNA]</scope>
    <source>
        <strain evidence="1 2">JCM 21714</strain>
    </source>
</reference>
<evidence type="ECO:0000313" key="1">
    <source>
        <dbReference type="EMBL" id="GAE94191.1"/>
    </source>
</evidence>
<organism evidence="1 2">
    <name type="scientific">Gracilibacillus boraciitolerans JCM 21714</name>
    <dbReference type="NCBI Taxonomy" id="1298598"/>
    <lineage>
        <taxon>Bacteria</taxon>
        <taxon>Bacillati</taxon>
        <taxon>Bacillota</taxon>
        <taxon>Bacilli</taxon>
        <taxon>Bacillales</taxon>
        <taxon>Bacillaceae</taxon>
        <taxon>Gracilibacillus</taxon>
    </lineage>
</organism>
<protein>
    <submittedName>
        <fullName evidence="1">Uncharacterized protein</fullName>
    </submittedName>
</protein>
<accession>W4VLZ8</accession>
<dbReference type="Proteomes" id="UP000019102">
    <property type="component" value="Unassembled WGS sequence"/>
</dbReference>
<evidence type="ECO:0000313" key="2">
    <source>
        <dbReference type="Proteomes" id="UP000019102"/>
    </source>
</evidence>
<comment type="caution">
    <text evidence="1">The sequence shown here is derived from an EMBL/GenBank/DDBJ whole genome shotgun (WGS) entry which is preliminary data.</text>
</comment>
<proteinExistence type="predicted"/>
<gene>
    <name evidence="1" type="ORF">JCM21714_3328</name>
</gene>